<evidence type="ECO:0000313" key="1">
    <source>
        <dbReference type="EMBL" id="GMG34183.1"/>
    </source>
</evidence>
<comment type="caution">
    <text evidence="1">The sequence shown here is derived from an EMBL/GenBank/DDBJ whole genome shotgun (WGS) entry which is preliminary data.</text>
</comment>
<sequence>MVPADEVALLPSYANVFNVVGRRVERPSRKPPNSAYDTHHGVLHYSAIVNRGRSILGSNSTDSFAPHEDFAGWVLSKPDNDDVEPFGSEFPSP</sequence>
<dbReference type="Proteomes" id="UP001165205">
    <property type="component" value="Unassembled WGS sequence"/>
</dbReference>
<reference evidence="1" key="1">
    <citation type="submission" date="2023-04" db="EMBL/GenBank/DDBJ databases">
        <title>Aspergillus oryzae NBRC 4228.</title>
        <authorList>
            <person name="Ichikawa N."/>
            <person name="Sato H."/>
            <person name="Tonouchi N."/>
        </authorList>
    </citation>
    <scope>NUCLEOTIDE SEQUENCE</scope>
    <source>
        <strain evidence="1">NBRC 4228</strain>
    </source>
</reference>
<gene>
    <name evidence="1" type="ORF">Aory04_000957500</name>
</gene>
<protein>
    <submittedName>
        <fullName evidence="1">Unnamed protein product</fullName>
    </submittedName>
</protein>
<name>A0AAN4YNT0_ASPOZ</name>
<dbReference type="AlphaFoldDB" id="A0AAN4YNT0"/>
<accession>A0AAN4YNT0</accession>
<dbReference type="EMBL" id="BSYA01000133">
    <property type="protein sequence ID" value="GMG34183.1"/>
    <property type="molecule type" value="Genomic_DNA"/>
</dbReference>
<proteinExistence type="predicted"/>
<evidence type="ECO:0000313" key="2">
    <source>
        <dbReference type="Proteomes" id="UP001165205"/>
    </source>
</evidence>
<organism evidence="1 2">
    <name type="scientific">Aspergillus oryzae</name>
    <name type="common">Yellow koji mold</name>
    <dbReference type="NCBI Taxonomy" id="5062"/>
    <lineage>
        <taxon>Eukaryota</taxon>
        <taxon>Fungi</taxon>
        <taxon>Dikarya</taxon>
        <taxon>Ascomycota</taxon>
        <taxon>Pezizomycotina</taxon>
        <taxon>Eurotiomycetes</taxon>
        <taxon>Eurotiomycetidae</taxon>
        <taxon>Eurotiales</taxon>
        <taxon>Aspergillaceae</taxon>
        <taxon>Aspergillus</taxon>
        <taxon>Aspergillus subgen. Circumdati</taxon>
    </lineage>
</organism>